<dbReference type="EMBL" id="JARJCN010000003">
    <property type="protein sequence ID" value="KAJ7102411.1"/>
    <property type="molecule type" value="Genomic_DNA"/>
</dbReference>
<dbReference type="Proteomes" id="UP001222325">
    <property type="component" value="Unassembled WGS sequence"/>
</dbReference>
<dbReference type="AlphaFoldDB" id="A0AAD6Y173"/>
<sequence length="488" mass="53854">MSNLQLLSVAGAFSVALYREDDPNTSTHIFVLPFDENGANNCDLRWRQLEVLPMPLTCATRLTVGMVAAVAALHVGILGVPTDQARCCGLPTYRVHYERNMALCNQLTVEELDQPITDLSGRAVFIVPEGLEFGAVAATGCFQSFIVKTITLKIGYAGDPKNRPPAFRKGVLLEDASACWYSKDSIVDAAHIIHRYIGSPILYSVLDSVRQAWSASRRVPQHVLDSVQQIPPLFADLRYPPVQFRLEGRIDQTDNGEALSPTVHTARDQHSALANYNGTSLWFDIPTSSCHHAQMDFGELALDPGIAFLQQTNKTLFFNPHGKRDRDLHRLFMKNLDLYLIFCQRFMPAFLRQELISAVATATRQAKTTEGNGSNSGNSDPPTSTSTSNTSNSDVINKDLYEDVWASLSIADRPPDGPDDDDELAKSQLKTTIEGVFPHLVSADLPVEDLQEYHKRRVFDAVCLLHLGACIVGSQRGLGMSWGGDFAY</sequence>
<name>A0AAD6Y173_9AGAR</name>
<keyword evidence="3" id="KW-1185">Reference proteome</keyword>
<accession>A0AAD6Y173</accession>
<organism evidence="2 3">
    <name type="scientific">Mycena belliarum</name>
    <dbReference type="NCBI Taxonomy" id="1033014"/>
    <lineage>
        <taxon>Eukaryota</taxon>
        <taxon>Fungi</taxon>
        <taxon>Dikarya</taxon>
        <taxon>Basidiomycota</taxon>
        <taxon>Agaricomycotina</taxon>
        <taxon>Agaricomycetes</taxon>
        <taxon>Agaricomycetidae</taxon>
        <taxon>Agaricales</taxon>
        <taxon>Marasmiineae</taxon>
        <taxon>Mycenaceae</taxon>
        <taxon>Mycena</taxon>
    </lineage>
</organism>
<evidence type="ECO:0000313" key="3">
    <source>
        <dbReference type="Proteomes" id="UP001222325"/>
    </source>
</evidence>
<feature type="region of interest" description="Disordered" evidence="1">
    <location>
        <begin position="367"/>
        <end position="394"/>
    </location>
</feature>
<protein>
    <submittedName>
        <fullName evidence="2">Uncharacterized protein</fullName>
    </submittedName>
</protein>
<proteinExistence type="predicted"/>
<comment type="caution">
    <text evidence="2">The sequence shown here is derived from an EMBL/GenBank/DDBJ whole genome shotgun (WGS) entry which is preliminary data.</text>
</comment>
<evidence type="ECO:0000256" key="1">
    <source>
        <dbReference type="SAM" id="MobiDB-lite"/>
    </source>
</evidence>
<evidence type="ECO:0000313" key="2">
    <source>
        <dbReference type="EMBL" id="KAJ7102411.1"/>
    </source>
</evidence>
<reference evidence="2" key="1">
    <citation type="submission" date="2023-03" db="EMBL/GenBank/DDBJ databases">
        <title>Massive genome expansion in bonnet fungi (Mycena s.s.) driven by repeated elements and novel gene families across ecological guilds.</title>
        <authorList>
            <consortium name="Lawrence Berkeley National Laboratory"/>
            <person name="Harder C.B."/>
            <person name="Miyauchi S."/>
            <person name="Viragh M."/>
            <person name="Kuo A."/>
            <person name="Thoen E."/>
            <person name="Andreopoulos B."/>
            <person name="Lu D."/>
            <person name="Skrede I."/>
            <person name="Drula E."/>
            <person name="Henrissat B."/>
            <person name="Morin E."/>
            <person name="Kohler A."/>
            <person name="Barry K."/>
            <person name="LaButti K."/>
            <person name="Morin E."/>
            <person name="Salamov A."/>
            <person name="Lipzen A."/>
            <person name="Mereny Z."/>
            <person name="Hegedus B."/>
            <person name="Baldrian P."/>
            <person name="Stursova M."/>
            <person name="Weitz H."/>
            <person name="Taylor A."/>
            <person name="Grigoriev I.V."/>
            <person name="Nagy L.G."/>
            <person name="Martin F."/>
            <person name="Kauserud H."/>
        </authorList>
    </citation>
    <scope>NUCLEOTIDE SEQUENCE</scope>
    <source>
        <strain evidence="2">CBHHK173m</strain>
    </source>
</reference>
<gene>
    <name evidence="2" type="ORF">B0H15DRAFT_814501</name>
</gene>
<feature type="compositionally biased region" description="Low complexity" evidence="1">
    <location>
        <begin position="372"/>
        <end position="394"/>
    </location>
</feature>